<proteinExistence type="predicted"/>
<feature type="region of interest" description="Disordered" evidence="5">
    <location>
        <begin position="17"/>
        <end position="82"/>
    </location>
</feature>
<feature type="transmembrane region" description="Helical" evidence="6">
    <location>
        <begin position="1180"/>
        <end position="1203"/>
    </location>
</feature>
<feature type="region of interest" description="Disordered" evidence="5">
    <location>
        <begin position="572"/>
        <end position="600"/>
    </location>
</feature>
<evidence type="ECO:0000256" key="1">
    <source>
        <dbReference type="ARBA" id="ARBA00004141"/>
    </source>
</evidence>
<dbReference type="Proteomes" id="UP001595075">
    <property type="component" value="Unassembled WGS sequence"/>
</dbReference>
<keyword evidence="2 6" id="KW-0812">Transmembrane</keyword>
<dbReference type="InterPro" id="IPR045863">
    <property type="entry name" value="CorA_TM1_TM2"/>
</dbReference>
<dbReference type="InterPro" id="IPR050829">
    <property type="entry name" value="CorA_MIT"/>
</dbReference>
<dbReference type="InterPro" id="IPR002523">
    <property type="entry name" value="MgTranspt_CorA/ZnTranspt_ZntB"/>
</dbReference>
<comment type="caution">
    <text evidence="7">The sequence shown here is derived from an EMBL/GenBank/DDBJ whole genome shotgun (WGS) entry which is preliminary data.</text>
</comment>
<evidence type="ECO:0000256" key="3">
    <source>
        <dbReference type="ARBA" id="ARBA00022989"/>
    </source>
</evidence>
<keyword evidence="4 6" id="KW-0472">Membrane</keyword>
<dbReference type="Pfam" id="PF01544">
    <property type="entry name" value="CorA"/>
    <property type="match status" value="1"/>
</dbReference>
<evidence type="ECO:0000313" key="7">
    <source>
        <dbReference type="EMBL" id="KAL2070763.1"/>
    </source>
</evidence>
<keyword evidence="8" id="KW-1185">Reference proteome</keyword>
<comment type="subcellular location">
    <subcellularLocation>
        <location evidence="1">Membrane</location>
        <topology evidence="1">Multi-pass membrane protein</topology>
    </subcellularLocation>
</comment>
<feature type="region of interest" description="Disordered" evidence="5">
    <location>
        <begin position="422"/>
        <end position="460"/>
    </location>
</feature>
<dbReference type="PANTHER" id="PTHR47685">
    <property type="entry name" value="MAGNESIUM TRANSPORT PROTEIN CORA"/>
    <property type="match status" value="1"/>
</dbReference>
<accession>A0ABR4CNA4</accession>
<feature type="region of interest" description="Disordered" evidence="5">
    <location>
        <begin position="712"/>
        <end position="735"/>
    </location>
</feature>
<dbReference type="PANTHER" id="PTHR47685:SF1">
    <property type="entry name" value="MAGNESIUM TRANSPORT PROTEIN CORA"/>
    <property type="match status" value="1"/>
</dbReference>
<evidence type="ECO:0000256" key="6">
    <source>
        <dbReference type="SAM" id="Phobius"/>
    </source>
</evidence>
<feature type="region of interest" description="Disordered" evidence="5">
    <location>
        <begin position="1251"/>
        <end position="1272"/>
    </location>
</feature>
<feature type="region of interest" description="Disordered" evidence="5">
    <location>
        <begin position="796"/>
        <end position="815"/>
    </location>
</feature>
<gene>
    <name evidence="7" type="ORF">VTL71DRAFT_13789</name>
</gene>
<protein>
    <submittedName>
        <fullName evidence="7">Uncharacterized protein</fullName>
    </submittedName>
</protein>
<dbReference type="EMBL" id="JAZHXI010000006">
    <property type="protein sequence ID" value="KAL2070763.1"/>
    <property type="molecule type" value="Genomic_DNA"/>
</dbReference>
<name>A0ABR4CNA4_9HELO</name>
<feature type="compositionally biased region" description="Polar residues" evidence="5">
    <location>
        <begin position="724"/>
        <end position="735"/>
    </location>
</feature>
<evidence type="ECO:0000256" key="4">
    <source>
        <dbReference type="ARBA" id="ARBA00023136"/>
    </source>
</evidence>
<evidence type="ECO:0000256" key="5">
    <source>
        <dbReference type="SAM" id="MobiDB-lite"/>
    </source>
</evidence>
<feature type="compositionally biased region" description="Polar residues" evidence="5">
    <location>
        <begin position="796"/>
        <end position="812"/>
    </location>
</feature>
<feature type="compositionally biased region" description="Basic and acidic residues" evidence="5">
    <location>
        <begin position="1263"/>
        <end position="1272"/>
    </location>
</feature>
<reference evidence="7 8" key="1">
    <citation type="journal article" date="2024" name="Commun. Biol.">
        <title>Comparative genomic analysis of thermophilic fungi reveals convergent evolutionary adaptations and gene losses.</title>
        <authorList>
            <person name="Steindorff A.S."/>
            <person name="Aguilar-Pontes M.V."/>
            <person name="Robinson A.J."/>
            <person name="Andreopoulos B."/>
            <person name="LaButti K."/>
            <person name="Kuo A."/>
            <person name="Mondo S."/>
            <person name="Riley R."/>
            <person name="Otillar R."/>
            <person name="Haridas S."/>
            <person name="Lipzen A."/>
            <person name="Grimwood J."/>
            <person name="Schmutz J."/>
            <person name="Clum A."/>
            <person name="Reid I.D."/>
            <person name="Moisan M.C."/>
            <person name="Butler G."/>
            <person name="Nguyen T.T.M."/>
            <person name="Dewar K."/>
            <person name="Conant G."/>
            <person name="Drula E."/>
            <person name="Henrissat B."/>
            <person name="Hansel C."/>
            <person name="Singer S."/>
            <person name="Hutchinson M.I."/>
            <person name="de Vries R.P."/>
            <person name="Natvig D.O."/>
            <person name="Powell A.J."/>
            <person name="Tsang A."/>
            <person name="Grigoriev I.V."/>
        </authorList>
    </citation>
    <scope>NUCLEOTIDE SEQUENCE [LARGE SCALE GENOMIC DNA]</scope>
    <source>
        <strain evidence="7 8">CBS 494.80</strain>
    </source>
</reference>
<feature type="transmembrane region" description="Helical" evidence="6">
    <location>
        <begin position="1215"/>
        <end position="1237"/>
    </location>
</feature>
<feature type="compositionally biased region" description="Basic and acidic residues" evidence="5">
    <location>
        <begin position="430"/>
        <end position="445"/>
    </location>
</feature>
<dbReference type="Gene3D" id="1.20.58.340">
    <property type="entry name" value="Magnesium transport protein CorA, transmembrane region"/>
    <property type="match status" value="1"/>
</dbReference>
<keyword evidence="3 6" id="KW-1133">Transmembrane helix</keyword>
<evidence type="ECO:0000313" key="8">
    <source>
        <dbReference type="Proteomes" id="UP001595075"/>
    </source>
</evidence>
<dbReference type="SUPFAM" id="SSF144083">
    <property type="entry name" value="Magnesium transport protein CorA, transmembrane region"/>
    <property type="match status" value="1"/>
</dbReference>
<sequence>MAPLMLTSEPHYAFDQYGAANNVTADQSDDEIPHPRERPRRTRGPPPPPPFRRTRRESWSSDSGSLRGRRARSNPRSTDGKRALTCELNLGSKTASIDNLRWKPRTSTWPNLSPRTSSRKLERINILASTTYVDDQGEATVEIQSDLDNGSDAHFIHWLHVQRDNMDLDEFENLALQSPRISDEMALVVGHLMTKVRKELEKSFVHGRYMAPDVLRCDGLDTGNSEKEDISALWISLPYFSMESPKVSRVNTSTSTFHPLRTLLQSCYDFESTHDRESTHLLHGLTQSGQGDKVVSVPQVWCLILGTDTIITSSQTDLDILSEPAISRTIFTGASDKASLVKIIDPYKRQFFLPIKSCRTFYEMKELVVEQCLSDISLSIEYYDLVHNGTVLASHNWKDTVRTTKGLIIVVSLVETKTEGSSDPRTAVAFRHDPSSQDPVKKRTSQETSDSSESSSDEDYEIAQAQAKMNAAEARANNVSSKNELMIFPTHRPFAPLSPSRIRSKERLRNFERLQELTRSGLIINEPDSVPAKKTVKMYSLKTEPKKTVPEHPQSSRHVNPKVPLEQFSRQPFVTEPKFKSSTERTGPPRNGKNKTVPLLKNDTETPKVALRAPPFFIWNVEEPSGKPGKANSIDDISNPKGLKHILSRTESKILQPDFALAKSWETFLELRTSFDRSTVYKETPSADIDELELMKKPMANKLKNLRQRLTQLTPRSQTDENRQTSSKSAFVLNPQSENDDPFVLKLQIALHSELEALIILVEDLVAYFVPRSYDHSLLKKIWGALGTLITIVSEDSSSGVSPHNTGQQKPNPSRKDVWTVRWFSEDDTAAVIVRNETKLQPSKWSRDCRECDKRDAATSYSSHADAIEHLVTKHYAIHRLTAAEKSRLSILVRSFDQHKSDNLRRYLLTIIQTFVASLKTVTAGTKEMLEAVAEANEENSDQDFNYHLPRTVVRSFQNNVVLITTASQAVRRLEYLPSSPWASASEENVGPNFNSLLSFLGLRTEISMTAAMKDLILMVRTGETSESVNYAAVGPRYIALVFYKNLLTRNLLGETGLVDFYKKRTLKLQYDVYHKPARRRILGEIQLLHEEISAALTTRIAQAHATCHIGWVGNARSYRISNQSRNQQYDLERDIGQGCVDQLYSDRDDLKRLLQRLSTLEQKVRYRVEVLEEDNSKAIFIFTVVAAVFLPLSFVTSYLGMNTIDIRDTTRSQSIFWAAAVPATFGVVALATLVAFRDAVKEWVREKRRHFKRPAAPPSKQKTSDDRIGRQELEERAKKWNQEELV</sequence>
<evidence type="ECO:0000256" key="2">
    <source>
        <dbReference type="ARBA" id="ARBA00022692"/>
    </source>
</evidence>
<organism evidence="7 8">
    <name type="scientific">Oculimacula yallundae</name>
    <dbReference type="NCBI Taxonomy" id="86028"/>
    <lineage>
        <taxon>Eukaryota</taxon>
        <taxon>Fungi</taxon>
        <taxon>Dikarya</taxon>
        <taxon>Ascomycota</taxon>
        <taxon>Pezizomycotina</taxon>
        <taxon>Leotiomycetes</taxon>
        <taxon>Helotiales</taxon>
        <taxon>Ploettnerulaceae</taxon>
        <taxon>Oculimacula</taxon>
    </lineage>
</organism>